<keyword evidence="2" id="KW-1185">Reference proteome</keyword>
<evidence type="ECO:0000313" key="2">
    <source>
        <dbReference type="Proteomes" id="UP000076632"/>
    </source>
</evidence>
<dbReference type="RefSeq" id="XP_018185711.1">
    <property type="nucleotide sequence ID" value="XM_018334448.1"/>
</dbReference>
<name>A0A165AA38_XYLHT</name>
<proteinExistence type="predicted"/>
<dbReference type="Proteomes" id="UP000076632">
    <property type="component" value="Unassembled WGS sequence"/>
</dbReference>
<dbReference type="InParanoid" id="A0A165AA38"/>
<accession>A0A165AA38</accession>
<gene>
    <name evidence="1" type="ORF">L228DRAFT_262845</name>
</gene>
<reference evidence="1 2" key="1">
    <citation type="journal article" date="2016" name="Fungal Biol.">
        <title>The genome of Xylona heveae provides a window into fungal endophytism.</title>
        <authorList>
            <person name="Gazis R."/>
            <person name="Kuo A."/>
            <person name="Riley R."/>
            <person name="LaButti K."/>
            <person name="Lipzen A."/>
            <person name="Lin J."/>
            <person name="Amirebrahimi M."/>
            <person name="Hesse C.N."/>
            <person name="Spatafora J.W."/>
            <person name="Henrissat B."/>
            <person name="Hainaut M."/>
            <person name="Grigoriev I.V."/>
            <person name="Hibbett D.S."/>
        </authorList>
    </citation>
    <scope>NUCLEOTIDE SEQUENCE [LARGE SCALE GENOMIC DNA]</scope>
    <source>
        <strain evidence="1 2">TC161</strain>
    </source>
</reference>
<protein>
    <submittedName>
        <fullName evidence="1">Uncharacterized protein</fullName>
    </submittedName>
</protein>
<evidence type="ECO:0000313" key="1">
    <source>
        <dbReference type="EMBL" id="KZF20156.1"/>
    </source>
</evidence>
<organism evidence="1 2">
    <name type="scientific">Xylona heveae (strain CBS 132557 / TC161)</name>
    <dbReference type="NCBI Taxonomy" id="1328760"/>
    <lineage>
        <taxon>Eukaryota</taxon>
        <taxon>Fungi</taxon>
        <taxon>Dikarya</taxon>
        <taxon>Ascomycota</taxon>
        <taxon>Pezizomycotina</taxon>
        <taxon>Xylonomycetes</taxon>
        <taxon>Xylonales</taxon>
        <taxon>Xylonaceae</taxon>
        <taxon>Xylona</taxon>
    </lineage>
</organism>
<dbReference type="EMBL" id="KV407463">
    <property type="protein sequence ID" value="KZF20156.1"/>
    <property type="molecule type" value="Genomic_DNA"/>
</dbReference>
<dbReference type="AlphaFoldDB" id="A0A165AA38"/>
<dbReference type="GeneID" id="28899585"/>
<sequence length="150" mass="16943">MAVDYCRDPSILRWYQEKQFGGELQVEPTLCVLDNFELPVSPGLLTKTVFDAIHYASLDNPEGEISQALRMLQGHKHLSITHFSTRESIALILSKLPRYRTCGCQNVSVAIRTGYRRKKRSSPMTFVTGIRHTSKILQLATARLMSSSSQ</sequence>